<organism evidence="1">
    <name type="scientific">Anguilla anguilla</name>
    <name type="common">European freshwater eel</name>
    <name type="synonym">Muraena anguilla</name>
    <dbReference type="NCBI Taxonomy" id="7936"/>
    <lineage>
        <taxon>Eukaryota</taxon>
        <taxon>Metazoa</taxon>
        <taxon>Chordata</taxon>
        <taxon>Craniata</taxon>
        <taxon>Vertebrata</taxon>
        <taxon>Euteleostomi</taxon>
        <taxon>Actinopterygii</taxon>
        <taxon>Neopterygii</taxon>
        <taxon>Teleostei</taxon>
        <taxon>Anguilliformes</taxon>
        <taxon>Anguillidae</taxon>
        <taxon>Anguilla</taxon>
    </lineage>
</organism>
<protein>
    <submittedName>
        <fullName evidence="1">Uncharacterized protein</fullName>
    </submittedName>
</protein>
<evidence type="ECO:0000313" key="1">
    <source>
        <dbReference type="EMBL" id="JAH95414.1"/>
    </source>
</evidence>
<accession>A0A0E9WYJ7</accession>
<reference evidence="1" key="1">
    <citation type="submission" date="2014-11" db="EMBL/GenBank/DDBJ databases">
        <authorList>
            <person name="Amaro Gonzalez C."/>
        </authorList>
    </citation>
    <scope>NUCLEOTIDE SEQUENCE</scope>
</reference>
<name>A0A0E9WYJ7_ANGAN</name>
<sequence length="36" mass="4254">MKMKKKKFTASVSIRKVNLKECICSLGYWIHDLCNH</sequence>
<dbReference type="EMBL" id="GBXM01013163">
    <property type="protein sequence ID" value="JAH95414.1"/>
    <property type="molecule type" value="Transcribed_RNA"/>
</dbReference>
<reference evidence="1" key="2">
    <citation type="journal article" date="2015" name="Fish Shellfish Immunol.">
        <title>Early steps in the European eel (Anguilla anguilla)-Vibrio vulnificus interaction in the gills: Role of the RtxA13 toxin.</title>
        <authorList>
            <person name="Callol A."/>
            <person name="Pajuelo D."/>
            <person name="Ebbesson L."/>
            <person name="Teles M."/>
            <person name="MacKenzie S."/>
            <person name="Amaro C."/>
        </authorList>
    </citation>
    <scope>NUCLEOTIDE SEQUENCE</scope>
</reference>
<proteinExistence type="predicted"/>
<dbReference type="AlphaFoldDB" id="A0A0E9WYJ7"/>